<name>A0A1S0TR67_LOALO</name>
<dbReference type="InParanoid" id="A0A1S0TR67"/>
<dbReference type="EMBL" id="JH712342">
    <property type="protein sequence ID" value="EFO17929.1"/>
    <property type="molecule type" value="Genomic_DNA"/>
</dbReference>
<proteinExistence type="predicted"/>
<accession>A0A1S0TR67</accession>
<protein>
    <submittedName>
        <fullName evidence="1">Uncharacterized protein</fullName>
    </submittedName>
</protein>
<dbReference type="RefSeq" id="XP_003146141.1">
    <property type="nucleotide sequence ID" value="XM_003146093.1"/>
</dbReference>
<dbReference type="GeneID" id="9948015"/>
<sequence length="114" mass="13506">MKVRSVADEIAYCFPFLTALKKSRGGDKTIFILQYLRYYVMEQRSQGLKGYILQFNCFNWMKMTWNLPFLFNSAKNSSFSEQGRCCNSWWIAFVLTAKCAEEKIGDKRYMQVEF</sequence>
<organism evidence="1">
    <name type="scientific">Loa loa</name>
    <name type="common">Eye worm</name>
    <name type="synonym">Filaria loa</name>
    <dbReference type="NCBI Taxonomy" id="7209"/>
    <lineage>
        <taxon>Eukaryota</taxon>
        <taxon>Metazoa</taxon>
        <taxon>Ecdysozoa</taxon>
        <taxon>Nematoda</taxon>
        <taxon>Chromadorea</taxon>
        <taxon>Rhabditida</taxon>
        <taxon>Spirurina</taxon>
        <taxon>Spiruromorpha</taxon>
        <taxon>Filarioidea</taxon>
        <taxon>Onchocercidae</taxon>
        <taxon>Loa</taxon>
    </lineage>
</organism>
<dbReference type="CTD" id="9948015"/>
<evidence type="ECO:0000313" key="1">
    <source>
        <dbReference type="EMBL" id="EFO17929.1"/>
    </source>
</evidence>
<dbReference type="AlphaFoldDB" id="A0A1S0TR67"/>
<gene>
    <name evidence="1" type="ORF">LOAG_10569</name>
</gene>
<reference evidence="1" key="1">
    <citation type="submission" date="2012-04" db="EMBL/GenBank/DDBJ databases">
        <title>The Genome Sequence of Loa loa.</title>
        <authorList>
            <consortium name="The Broad Institute Genome Sequencing Platform"/>
            <consortium name="Broad Institute Genome Sequencing Center for Infectious Disease"/>
            <person name="Nutman T.B."/>
            <person name="Fink D.L."/>
            <person name="Russ C."/>
            <person name="Young S."/>
            <person name="Zeng Q."/>
            <person name="Gargeya S."/>
            <person name="Alvarado L."/>
            <person name="Berlin A."/>
            <person name="Chapman S.B."/>
            <person name="Chen Z."/>
            <person name="Freedman E."/>
            <person name="Gellesch M."/>
            <person name="Goldberg J."/>
            <person name="Griggs A."/>
            <person name="Gujja S."/>
            <person name="Heilman E.R."/>
            <person name="Heiman D."/>
            <person name="Howarth C."/>
            <person name="Mehta T."/>
            <person name="Neiman D."/>
            <person name="Pearson M."/>
            <person name="Roberts A."/>
            <person name="Saif S."/>
            <person name="Shea T."/>
            <person name="Shenoy N."/>
            <person name="Sisk P."/>
            <person name="Stolte C."/>
            <person name="Sykes S."/>
            <person name="White J."/>
            <person name="Yandava C."/>
            <person name="Haas B."/>
            <person name="Henn M.R."/>
            <person name="Nusbaum C."/>
            <person name="Birren B."/>
        </authorList>
    </citation>
    <scope>NUCLEOTIDE SEQUENCE [LARGE SCALE GENOMIC DNA]</scope>
</reference>
<dbReference type="KEGG" id="loa:LOAG_10569"/>